<protein>
    <submittedName>
        <fullName evidence="6">LysR family transcriptional regulator</fullName>
    </submittedName>
</protein>
<evidence type="ECO:0000256" key="1">
    <source>
        <dbReference type="ARBA" id="ARBA00009437"/>
    </source>
</evidence>
<comment type="similarity">
    <text evidence="1">Belongs to the LysR transcriptional regulatory family.</text>
</comment>
<keyword evidence="4" id="KW-0804">Transcription</keyword>
<dbReference type="Pfam" id="PF00126">
    <property type="entry name" value="HTH_1"/>
    <property type="match status" value="1"/>
</dbReference>
<evidence type="ECO:0000259" key="5">
    <source>
        <dbReference type="PROSITE" id="PS50931"/>
    </source>
</evidence>
<gene>
    <name evidence="6" type="ORF">C0Z16_26195</name>
</gene>
<evidence type="ECO:0000256" key="3">
    <source>
        <dbReference type="ARBA" id="ARBA00023125"/>
    </source>
</evidence>
<dbReference type="InterPro" id="IPR050389">
    <property type="entry name" value="LysR-type_TF"/>
</dbReference>
<dbReference type="CDD" id="cd08459">
    <property type="entry name" value="PBP2_DntR_NahR_LinR_like"/>
    <property type="match status" value="1"/>
</dbReference>
<organism evidence="6 7">
    <name type="scientific">Paraburkholderia rhynchosiae</name>
    <dbReference type="NCBI Taxonomy" id="487049"/>
    <lineage>
        <taxon>Bacteria</taxon>
        <taxon>Pseudomonadati</taxon>
        <taxon>Pseudomonadota</taxon>
        <taxon>Betaproteobacteria</taxon>
        <taxon>Burkholderiales</taxon>
        <taxon>Burkholderiaceae</taxon>
        <taxon>Paraburkholderia</taxon>
    </lineage>
</organism>
<dbReference type="PANTHER" id="PTHR30118:SF15">
    <property type="entry name" value="TRANSCRIPTIONAL REGULATORY PROTEIN"/>
    <property type="match status" value="1"/>
</dbReference>
<evidence type="ECO:0000313" key="6">
    <source>
        <dbReference type="EMBL" id="PMS26771.1"/>
    </source>
</evidence>
<dbReference type="SUPFAM" id="SSF53850">
    <property type="entry name" value="Periplasmic binding protein-like II"/>
    <property type="match status" value="1"/>
</dbReference>
<dbReference type="Pfam" id="PF03466">
    <property type="entry name" value="LysR_substrate"/>
    <property type="match status" value="1"/>
</dbReference>
<keyword evidence="2" id="KW-0805">Transcription regulation</keyword>
<dbReference type="Proteomes" id="UP000235659">
    <property type="component" value="Unassembled WGS sequence"/>
</dbReference>
<dbReference type="InterPro" id="IPR000847">
    <property type="entry name" value="LysR_HTH_N"/>
</dbReference>
<dbReference type="InterPro" id="IPR005119">
    <property type="entry name" value="LysR_subst-bd"/>
</dbReference>
<dbReference type="EMBL" id="PNXY01000023">
    <property type="protein sequence ID" value="PMS26771.1"/>
    <property type="molecule type" value="Genomic_DNA"/>
</dbReference>
<dbReference type="PRINTS" id="PR00039">
    <property type="entry name" value="HTHLYSR"/>
</dbReference>
<name>A0ABX4V1J9_9BURK</name>
<dbReference type="SUPFAM" id="SSF46785">
    <property type="entry name" value="Winged helix' DNA-binding domain"/>
    <property type="match status" value="1"/>
</dbReference>
<evidence type="ECO:0000313" key="7">
    <source>
        <dbReference type="Proteomes" id="UP000235659"/>
    </source>
</evidence>
<dbReference type="InterPro" id="IPR036390">
    <property type="entry name" value="WH_DNA-bd_sf"/>
</dbReference>
<dbReference type="Gene3D" id="1.10.10.10">
    <property type="entry name" value="Winged helix-like DNA-binding domain superfamily/Winged helix DNA-binding domain"/>
    <property type="match status" value="1"/>
</dbReference>
<feature type="domain" description="HTH lysR-type" evidence="5">
    <location>
        <begin position="16"/>
        <end position="73"/>
    </location>
</feature>
<keyword evidence="7" id="KW-1185">Reference proteome</keyword>
<dbReference type="InterPro" id="IPR036388">
    <property type="entry name" value="WH-like_DNA-bd_sf"/>
</dbReference>
<proteinExistence type="inferred from homology"/>
<dbReference type="RefSeq" id="WP_102634979.1">
    <property type="nucleotide sequence ID" value="NZ_CADIJZ010000025.1"/>
</dbReference>
<dbReference type="PROSITE" id="PS50931">
    <property type="entry name" value="HTH_LYSR"/>
    <property type="match status" value="1"/>
</dbReference>
<keyword evidence="3" id="KW-0238">DNA-binding</keyword>
<evidence type="ECO:0000256" key="4">
    <source>
        <dbReference type="ARBA" id="ARBA00023163"/>
    </source>
</evidence>
<reference evidence="6 7" key="1">
    <citation type="submission" date="2018-01" db="EMBL/GenBank/DDBJ databases">
        <title>Whole genome analyses suggest that Burkholderia sensu lato contains two further novel genera in the rhizoxinica-symbiotica group Mycetohabitans gen. nov., and Trinickia gen. nov.: implications for the evolution of diazotrophy and nodulation in the Burkholderiaceae.</title>
        <authorList>
            <person name="Estrada-de los Santos P."/>
            <person name="Palmer M."/>
            <person name="Chavez-Ramirez B."/>
            <person name="Beukes C."/>
            <person name="Steenkamp E.T."/>
            <person name="Hirsch A.M."/>
            <person name="Manyaka P."/>
            <person name="Maluk M."/>
            <person name="Lafos M."/>
            <person name="Crook M."/>
            <person name="Gross E."/>
            <person name="Simon M.F."/>
            <person name="Bueno dos Reis Junior F."/>
            <person name="Poole P.S."/>
            <person name="Venter S.N."/>
            <person name="James E.K."/>
        </authorList>
    </citation>
    <scope>NUCLEOTIDE SEQUENCE [LARGE SCALE GENOMIC DNA]</scope>
    <source>
        <strain evidence="6 7">WSM 3937</strain>
    </source>
</reference>
<dbReference type="Gene3D" id="3.40.190.10">
    <property type="entry name" value="Periplasmic binding protein-like II"/>
    <property type="match status" value="2"/>
</dbReference>
<accession>A0ABX4V1J9</accession>
<dbReference type="PANTHER" id="PTHR30118">
    <property type="entry name" value="HTH-TYPE TRANSCRIPTIONAL REGULATOR LEUO-RELATED"/>
    <property type="match status" value="1"/>
</dbReference>
<comment type="caution">
    <text evidence="6">The sequence shown here is derived from an EMBL/GenBank/DDBJ whole genome shotgun (WGS) entry which is preliminary data.</text>
</comment>
<sequence>MTLIDTMSEIHLHEAMDLNLLRVFDKIYEHRNLTQAAEQLGVTQSALSHNLRRLREVFHDDLFVRRGMSMEPTARANALHEPVRRIMETLLSEVLAMSQFDPGTARREFSLAMVDMAEVVFLPPLMQHLKKHAPMCTLRTRRMPNENIADALEAGSVELALGNITTVKDSIYRQTLFQHDYVVLAWKHHSRIRSTLNWKAYQTEEHVVVASGSDDHLRGNILERKGIRRKIFVTVGGFLSVPWLKGTDLLATVPTRLSEDIATAADVKQYPLPDRASPYGLYSLWHARQHNDPGHRWLRESIFELMHRYPAIS</sequence>
<evidence type="ECO:0000256" key="2">
    <source>
        <dbReference type="ARBA" id="ARBA00023015"/>
    </source>
</evidence>